<organism evidence="2 3">
    <name type="scientific">Haloarcula rubra</name>
    <dbReference type="NCBI Taxonomy" id="2487747"/>
    <lineage>
        <taxon>Archaea</taxon>
        <taxon>Methanobacteriati</taxon>
        <taxon>Methanobacteriota</taxon>
        <taxon>Stenosarchaea group</taxon>
        <taxon>Halobacteria</taxon>
        <taxon>Halobacteriales</taxon>
        <taxon>Haloarculaceae</taxon>
        <taxon>Haloarcula</taxon>
    </lineage>
</organism>
<dbReference type="Proteomes" id="UP001430377">
    <property type="component" value="Unassembled WGS sequence"/>
</dbReference>
<dbReference type="EMBL" id="RKLR01000004">
    <property type="protein sequence ID" value="MBX0323932.1"/>
    <property type="molecule type" value="Genomic_DNA"/>
</dbReference>
<sequence length="92" mass="10018">MFPETDPRVRRDVDEPEASLAVVVTRAVADAKGVDPTVLRPFDTIVPSDALSTLYEDSETELAVQFEYADHPVAVHEEGEICVYPADASLGD</sequence>
<name>A0AAW4PUI7_9EURY</name>
<dbReference type="Pfam" id="PF18545">
    <property type="entry name" value="HalOD1"/>
    <property type="match status" value="1"/>
</dbReference>
<proteinExistence type="predicted"/>
<dbReference type="InterPro" id="IPR040624">
    <property type="entry name" value="HalOD1"/>
</dbReference>
<accession>A0AAW4PUI7</accession>
<gene>
    <name evidence="2" type="ORF">EGH21_12915</name>
</gene>
<evidence type="ECO:0000259" key="1">
    <source>
        <dbReference type="Pfam" id="PF18545"/>
    </source>
</evidence>
<reference evidence="2 3" key="1">
    <citation type="submission" date="2021-06" db="EMBL/GenBank/DDBJ databases">
        <title>Halomicroarcula sp. a new haloarchaeum isolated from saline soil.</title>
        <authorList>
            <person name="Duran-Viseras A."/>
            <person name="Sanchez-Porro C."/>
            <person name="Ventosa A."/>
        </authorList>
    </citation>
    <scope>NUCLEOTIDE SEQUENCE [LARGE SCALE GENOMIC DNA]</scope>
    <source>
        <strain evidence="2 3">F13</strain>
    </source>
</reference>
<feature type="domain" description="Halobacterial output" evidence="1">
    <location>
        <begin position="18"/>
        <end position="85"/>
    </location>
</feature>
<evidence type="ECO:0000313" key="3">
    <source>
        <dbReference type="Proteomes" id="UP001430377"/>
    </source>
</evidence>
<dbReference type="RefSeq" id="WP_220618892.1">
    <property type="nucleotide sequence ID" value="NZ_RKLR01000004.1"/>
</dbReference>
<comment type="caution">
    <text evidence="2">The sequence shown here is derived from an EMBL/GenBank/DDBJ whole genome shotgun (WGS) entry which is preliminary data.</text>
</comment>
<evidence type="ECO:0000313" key="2">
    <source>
        <dbReference type="EMBL" id="MBX0323932.1"/>
    </source>
</evidence>
<protein>
    <recommendedName>
        <fullName evidence="1">Halobacterial output domain-containing protein</fullName>
    </recommendedName>
</protein>
<keyword evidence="3" id="KW-1185">Reference proteome</keyword>
<dbReference type="AlphaFoldDB" id="A0AAW4PUI7"/>